<accession>A0A6N4TJ76</accession>
<evidence type="ECO:0000256" key="1">
    <source>
        <dbReference type="SAM" id="SignalP"/>
    </source>
</evidence>
<dbReference type="Gene3D" id="3.40.30.10">
    <property type="entry name" value="Glutaredoxin"/>
    <property type="match status" value="1"/>
</dbReference>
<dbReference type="InterPro" id="IPR036249">
    <property type="entry name" value="Thioredoxin-like_sf"/>
</dbReference>
<evidence type="ECO:0000313" key="3">
    <source>
        <dbReference type="EMBL" id="BBK22898.1"/>
    </source>
</evidence>
<protein>
    <recommendedName>
        <fullName evidence="2">Thioredoxin domain-containing protein</fullName>
    </recommendedName>
</protein>
<sequence>MKKFICIFSCMLMLILGGCSSYERDTSAGEVKKITVNEMQKKLENKETFAIVFTQSWCGHCKDLMAMLDTYLEDHHVILNDLILDMDPDYSSEEAVDISQKTFTDMTGTPTLYYVKDGEIASKLVSGEDGITEEKFDSWVQKNELDKKE</sequence>
<dbReference type="RefSeq" id="WP_115716603.1">
    <property type="nucleotide sequence ID" value="NZ_AP019695.1"/>
</dbReference>
<keyword evidence="4" id="KW-1185">Reference proteome</keyword>
<feature type="chain" id="PRO_5038971731" description="Thioredoxin domain-containing protein" evidence="1">
    <location>
        <begin position="22"/>
        <end position="149"/>
    </location>
</feature>
<dbReference type="EMBL" id="AP019695">
    <property type="protein sequence ID" value="BBK22898.1"/>
    <property type="molecule type" value="Genomic_DNA"/>
</dbReference>
<organism evidence="3 4">
    <name type="scientific">Amedibacterium intestinale</name>
    <dbReference type="NCBI Taxonomy" id="2583452"/>
    <lineage>
        <taxon>Bacteria</taxon>
        <taxon>Bacillati</taxon>
        <taxon>Bacillota</taxon>
        <taxon>Erysipelotrichia</taxon>
        <taxon>Erysipelotrichales</taxon>
        <taxon>Erysipelotrichaceae</taxon>
        <taxon>Amedibacterium</taxon>
    </lineage>
</organism>
<dbReference type="InterPro" id="IPR046698">
    <property type="entry name" value="PedC-like"/>
</dbReference>
<dbReference type="AlphaFoldDB" id="A0A6N4TJ76"/>
<feature type="domain" description="Thioredoxin" evidence="2">
    <location>
        <begin position="13"/>
        <end position="145"/>
    </location>
</feature>
<name>A0A6N4TJ76_9FIRM</name>
<dbReference type="SUPFAM" id="SSF52833">
    <property type="entry name" value="Thioredoxin-like"/>
    <property type="match status" value="1"/>
</dbReference>
<dbReference type="PROSITE" id="PS51257">
    <property type="entry name" value="PROKAR_LIPOPROTEIN"/>
    <property type="match status" value="1"/>
</dbReference>
<proteinExistence type="predicted"/>
<dbReference type="Pfam" id="PF20207">
    <property type="entry name" value="DUF6568"/>
    <property type="match status" value="1"/>
</dbReference>
<keyword evidence="1" id="KW-0732">Signal</keyword>
<evidence type="ECO:0000313" key="4">
    <source>
        <dbReference type="Proteomes" id="UP000464754"/>
    </source>
</evidence>
<feature type="signal peptide" evidence="1">
    <location>
        <begin position="1"/>
        <end position="21"/>
    </location>
</feature>
<dbReference type="PROSITE" id="PS51352">
    <property type="entry name" value="THIOREDOXIN_2"/>
    <property type="match status" value="1"/>
</dbReference>
<dbReference type="KEGG" id="aarg:Aargi30884_18010"/>
<evidence type="ECO:0000259" key="2">
    <source>
        <dbReference type="PROSITE" id="PS51352"/>
    </source>
</evidence>
<dbReference type="CDD" id="cd02947">
    <property type="entry name" value="TRX_family"/>
    <property type="match status" value="1"/>
</dbReference>
<reference evidence="4" key="1">
    <citation type="submission" date="2019-05" db="EMBL/GenBank/DDBJ databases">
        <title>Complete genome sequencing of Absiella argi strain JCM 30884.</title>
        <authorList>
            <person name="Sakamoto M."/>
            <person name="Murakami T."/>
            <person name="Mori H."/>
        </authorList>
    </citation>
    <scope>NUCLEOTIDE SEQUENCE [LARGE SCALE GENOMIC DNA]</scope>
    <source>
        <strain evidence="4">JCM 30884</strain>
    </source>
</reference>
<dbReference type="Proteomes" id="UP000464754">
    <property type="component" value="Chromosome"/>
</dbReference>
<dbReference type="InterPro" id="IPR013766">
    <property type="entry name" value="Thioredoxin_domain"/>
</dbReference>
<gene>
    <name evidence="3" type="ORF">Aargi30884_18010</name>
</gene>